<reference evidence="2 3" key="1">
    <citation type="submission" date="2020-02" db="EMBL/GenBank/DDBJ databases">
        <authorList>
            <person name="Zheng R.K."/>
            <person name="Sun C.M."/>
        </authorList>
    </citation>
    <scope>NUCLEOTIDE SEQUENCE [LARGE SCALE GENOMIC DNA]</scope>
    <source>
        <strain evidence="3">rifampicinis</strain>
    </source>
</reference>
<gene>
    <name evidence="2" type="ORF">G4Y79_21695</name>
</gene>
<name>A0A7S8E8E5_9CHLR</name>
<dbReference type="Proteomes" id="UP000594468">
    <property type="component" value="Chromosome"/>
</dbReference>
<evidence type="ECO:0000313" key="3">
    <source>
        <dbReference type="Proteomes" id="UP000594468"/>
    </source>
</evidence>
<sequence length="363" mass="39314">MKKATYFLLVLCLLLVSGLAAAQTDTTDSTDDAATSGDSSTVSWLFVACENSAVIDLTGFMETGYDVYVQVFREIGTSGTPLTPVTQVSVSGDYQVSPQISYTGGEVLAFGQYATAQISIAREGSPTSTTFTGTVNDVQDGCATPTYEGVDTSAADGGLGSTGSNPAQIYSPLGGIINPNIVADLPQESIVQLGARPSLNPFFGQQRSDTAGMIFAECNRYPGSEPGLLYDTDGLTIFWSWFASTPELVEDHLREARYQIWINSQSFPAEDIIDHAARSQIQQREDGNYWVFYTIDLGDLWAPGEYSVGYRLEWANPISDGYEEFGPGTGNNFLESACDFTISKNPWGVDDPYRNPNYPYNLG</sequence>
<keyword evidence="3" id="KW-1185">Reference proteome</keyword>
<keyword evidence="1" id="KW-0732">Signal</keyword>
<feature type="signal peptide" evidence="1">
    <location>
        <begin position="1"/>
        <end position="22"/>
    </location>
</feature>
<dbReference type="EMBL" id="CP062983">
    <property type="protein sequence ID" value="QPC82266.1"/>
    <property type="molecule type" value="Genomic_DNA"/>
</dbReference>
<evidence type="ECO:0000256" key="1">
    <source>
        <dbReference type="SAM" id="SignalP"/>
    </source>
</evidence>
<dbReference type="AlphaFoldDB" id="A0A7S8E8E5"/>
<dbReference type="RefSeq" id="WP_195170335.1">
    <property type="nucleotide sequence ID" value="NZ_CP062983.1"/>
</dbReference>
<evidence type="ECO:0000313" key="2">
    <source>
        <dbReference type="EMBL" id="QPC82266.1"/>
    </source>
</evidence>
<protein>
    <submittedName>
        <fullName evidence="2">Uncharacterized protein</fullName>
    </submittedName>
</protein>
<proteinExistence type="predicted"/>
<feature type="chain" id="PRO_5032418296" evidence="1">
    <location>
        <begin position="23"/>
        <end position="363"/>
    </location>
</feature>
<organism evidence="2 3">
    <name type="scientific">Phototrophicus methaneseepsis</name>
    <dbReference type="NCBI Taxonomy" id="2710758"/>
    <lineage>
        <taxon>Bacteria</taxon>
        <taxon>Bacillati</taxon>
        <taxon>Chloroflexota</taxon>
        <taxon>Candidatus Thermofontia</taxon>
        <taxon>Phototrophicales</taxon>
        <taxon>Phototrophicaceae</taxon>
        <taxon>Phototrophicus</taxon>
    </lineage>
</organism>
<accession>A0A7S8E8E5</accession>
<dbReference type="KEGG" id="pmet:G4Y79_21695"/>